<evidence type="ECO:0000313" key="2">
    <source>
        <dbReference type="Proteomes" id="UP001164539"/>
    </source>
</evidence>
<comment type="caution">
    <text evidence="1">The sequence shown here is derived from an EMBL/GenBank/DDBJ whole genome shotgun (WGS) entry which is preliminary data.</text>
</comment>
<name>A0ACC1Y712_MELAZ</name>
<sequence>MRQQIESRNPLAFAPKIVNQGIDSPANVAEDGNWTTPASARHKRGCNCKKSKCLKKYCECFQAGVGCSDGCRCEGCQNTFGKKTESKFRRAERWENQSHVKLDAAEAVTDSSKVGTIKQFSPGWEDLPDISHLTPLSHRYSGAEASSASPKTRDCPKVPRPQLHQRSNFKSSALHSHWHHSPTREDIPEIFKDTSTPTKAIKVSSPNQKRVSPLQYQSQELRSSSSRGLRSGRKFVLPAVPSFPPLTPYSKSKEYIVQTEGDFKGDTNDH</sequence>
<reference evidence="1 2" key="1">
    <citation type="journal article" date="2023" name="Science">
        <title>Complex scaffold remodeling in plant triterpene biosynthesis.</title>
        <authorList>
            <person name="De La Pena R."/>
            <person name="Hodgson H."/>
            <person name="Liu J.C."/>
            <person name="Stephenson M.J."/>
            <person name="Martin A.C."/>
            <person name="Owen C."/>
            <person name="Harkess A."/>
            <person name="Leebens-Mack J."/>
            <person name="Jimenez L.E."/>
            <person name="Osbourn A."/>
            <person name="Sattely E.S."/>
        </authorList>
    </citation>
    <scope>NUCLEOTIDE SEQUENCE [LARGE SCALE GENOMIC DNA]</scope>
    <source>
        <strain evidence="2">cv. JPN11</strain>
        <tissue evidence="1">Leaf</tissue>
    </source>
</reference>
<protein>
    <submittedName>
        <fullName evidence="1">TESMIN/TSO1-like CXC 2</fullName>
    </submittedName>
</protein>
<dbReference type="Proteomes" id="UP001164539">
    <property type="component" value="Chromosome 5"/>
</dbReference>
<organism evidence="1 2">
    <name type="scientific">Melia azedarach</name>
    <name type="common">Chinaberry tree</name>
    <dbReference type="NCBI Taxonomy" id="155640"/>
    <lineage>
        <taxon>Eukaryota</taxon>
        <taxon>Viridiplantae</taxon>
        <taxon>Streptophyta</taxon>
        <taxon>Embryophyta</taxon>
        <taxon>Tracheophyta</taxon>
        <taxon>Spermatophyta</taxon>
        <taxon>Magnoliopsida</taxon>
        <taxon>eudicotyledons</taxon>
        <taxon>Gunneridae</taxon>
        <taxon>Pentapetalae</taxon>
        <taxon>rosids</taxon>
        <taxon>malvids</taxon>
        <taxon>Sapindales</taxon>
        <taxon>Meliaceae</taxon>
        <taxon>Melia</taxon>
    </lineage>
</organism>
<accession>A0ACC1Y712</accession>
<keyword evidence="2" id="KW-1185">Reference proteome</keyword>
<proteinExistence type="predicted"/>
<evidence type="ECO:0000313" key="1">
    <source>
        <dbReference type="EMBL" id="KAJ4718320.1"/>
    </source>
</evidence>
<dbReference type="EMBL" id="CM051398">
    <property type="protein sequence ID" value="KAJ4718320.1"/>
    <property type="molecule type" value="Genomic_DNA"/>
</dbReference>
<gene>
    <name evidence="1" type="ORF">OWV82_010018</name>
</gene>